<feature type="compositionally biased region" description="Basic and acidic residues" evidence="2">
    <location>
        <begin position="203"/>
        <end position="243"/>
    </location>
</feature>
<accession>A0A5J4WQZ2</accession>
<protein>
    <recommendedName>
        <fullName evidence="6">Protein kinase domain-containing protein</fullName>
    </recommendedName>
</protein>
<sequence>MIAFGGIQKLFTLFKKYANRDIKISTSLCIEHLLRAKGITDQSMRREIIQYLKMRMNEGVQLAKNAAKQRLIGLARYFKQIIWPPEDATEVPVVVRAIVEGRWKALFSMRDYTWLNTRKYVYGVLGSNDQNTFSGENDQEEKPIEVEVDILEGEYFVNFYIFQKIGMWIWIIPFVAAGIACLIICIIVYCIWKRFNQKKIAKEEAERRRDFDRERKLAKNERKKSINKKSIENEYHQSQDKFRGPPMPNPMMGSGASYPQMTEFARQPKLKDDESDSDDDIQVPGQRDSSRDKLRTSPYLSQAAPQDSLSAYAEQLRSRLDEIENREENKTSIKKLYSSGIEDFQYNVSQMQSIELGEVNPSVTALIVQIEITKKSVKIYIHYQWQVKDNKIVAFCLEYCHRYNLMGKRKRLLVEQGFQIIRKIGKGGFSRVYQVSKPGIGVVAAKVMKEEDFNMKEWQVGFKLAKYKSICIEVPFCTNVWDSDSHFDGNLDCLIESKLDLPIPVIRAIMRQLRMNLI</sequence>
<dbReference type="InterPro" id="IPR011009">
    <property type="entry name" value="Kinase-like_dom_sf"/>
</dbReference>
<dbReference type="GO" id="GO:0005524">
    <property type="term" value="F:ATP binding"/>
    <property type="evidence" value="ECO:0007669"/>
    <property type="project" value="UniProtKB-UniRule"/>
</dbReference>
<feature type="compositionally biased region" description="Polar residues" evidence="2">
    <location>
        <begin position="298"/>
        <end position="308"/>
    </location>
</feature>
<dbReference type="EMBL" id="SNRW01001162">
    <property type="protein sequence ID" value="KAA6397514.1"/>
    <property type="molecule type" value="Genomic_DNA"/>
</dbReference>
<organism evidence="4 5">
    <name type="scientific">Streblomastix strix</name>
    <dbReference type="NCBI Taxonomy" id="222440"/>
    <lineage>
        <taxon>Eukaryota</taxon>
        <taxon>Metamonada</taxon>
        <taxon>Preaxostyla</taxon>
        <taxon>Oxymonadida</taxon>
        <taxon>Streblomastigidae</taxon>
        <taxon>Streblomastix</taxon>
    </lineage>
</organism>
<dbReference type="InterPro" id="IPR017441">
    <property type="entry name" value="Protein_kinase_ATP_BS"/>
</dbReference>
<dbReference type="Gene3D" id="3.30.200.20">
    <property type="entry name" value="Phosphorylase Kinase, domain 1"/>
    <property type="match status" value="1"/>
</dbReference>
<proteinExistence type="predicted"/>
<evidence type="ECO:0000313" key="4">
    <source>
        <dbReference type="EMBL" id="KAA6397514.1"/>
    </source>
</evidence>
<gene>
    <name evidence="4" type="ORF">EZS28_006965</name>
</gene>
<feature type="region of interest" description="Disordered" evidence="2">
    <location>
        <begin position="203"/>
        <end position="308"/>
    </location>
</feature>
<evidence type="ECO:0000313" key="5">
    <source>
        <dbReference type="Proteomes" id="UP000324800"/>
    </source>
</evidence>
<evidence type="ECO:0008006" key="6">
    <source>
        <dbReference type="Google" id="ProtNLM"/>
    </source>
</evidence>
<keyword evidence="3" id="KW-0472">Membrane</keyword>
<keyword evidence="1" id="KW-0547">Nucleotide-binding</keyword>
<dbReference type="SUPFAM" id="SSF56112">
    <property type="entry name" value="Protein kinase-like (PK-like)"/>
    <property type="match status" value="1"/>
</dbReference>
<keyword evidence="3" id="KW-0812">Transmembrane</keyword>
<dbReference type="AlphaFoldDB" id="A0A5J4WQZ2"/>
<keyword evidence="1" id="KW-0067">ATP-binding</keyword>
<evidence type="ECO:0000256" key="1">
    <source>
        <dbReference type="PROSITE-ProRule" id="PRU10141"/>
    </source>
</evidence>
<comment type="caution">
    <text evidence="4">The sequence shown here is derived from an EMBL/GenBank/DDBJ whole genome shotgun (WGS) entry which is preliminary data.</text>
</comment>
<evidence type="ECO:0000256" key="2">
    <source>
        <dbReference type="SAM" id="MobiDB-lite"/>
    </source>
</evidence>
<name>A0A5J4WQZ2_9EUKA</name>
<keyword evidence="3" id="KW-1133">Transmembrane helix</keyword>
<dbReference type="Proteomes" id="UP000324800">
    <property type="component" value="Unassembled WGS sequence"/>
</dbReference>
<evidence type="ECO:0000256" key="3">
    <source>
        <dbReference type="SAM" id="Phobius"/>
    </source>
</evidence>
<reference evidence="4 5" key="1">
    <citation type="submission" date="2019-03" db="EMBL/GenBank/DDBJ databases">
        <title>Single cell metagenomics reveals metabolic interactions within the superorganism composed of flagellate Streblomastix strix and complex community of Bacteroidetes bacteria on its surface.</title>
        <authorList>
            <person name="Treitli S.C."/>
            <person name="Kolisko M."/>
            <person name="Husnik F."/>
            <person name="Keeling P."/>
            <person name="Hampl V."/>
        </authorList>
    </citation>
    <scope>NUCLEOTIDE SEQUENCE [LARGE SCALE GENOMIC DNA]</scope>
    <source>
        <strain evidence="4">ST1C</strain>
    </source>
</reference>
<feature type="binding site" evidence="1">
    <location>
        <position position="446"/>
    </location>
    <ligand>
        <name>ATP</name>
        <dbReference type="ChEBI" id="CHEBI:30616"/>
    </ligand>
</feature>
<dbReference type="PROSITE" id="PS00107">
    <property type="entry name" value="PROTEIN_KINASE_ATP"/>
    <property type="match status" value="1"/>
</dbReference>
<feature type="transmembrane region" description="Helical" evidence="3">
    <location>
        <begin position="167"/>
        <end position="192"/>
    </location>
</feature>